<name>A0A853CHT6_9ACTN</name>
<organism evidence="2 3">
    <name type="scientific">Petropleomorpha daqingensis</name>
    <dbReference type="NCBI Taxonomy" id="2026353"/>
    <lineage>
        <taxon>Bacteria</taxon>
        <taxon>Bacillati</taxon>
        <taxon>Actinomycetota</taxon>
        <taxon>Actinomycetes</taxon>
        <taxon>Geodermatophilales</taxon>
        <taxon>Geodermatophilaceae</taxon>
        <taxon>Petropleomorpha</taxon>
    </lineage>
</organism>
<feature type="transmembrane region" description="Helical" evidence="1">
    <location>
        <begin position="102"/>
        <end position="121"/>
    </location>
</feature>
<feature type="transmembrane region" description="Helical" evidence="1">
    <location>
        <begin position="163"/>
        <end position="181"/>
    </location>
</feature>
<gene>
    <name evidence="2" type="ORF">GGQ55_003832</name>
</gene>
<feature type="transmembrane region" description="Helical" evidence="1">
    <location>
        <begin position="133"/>
        <end position="156"/>
    </location>
</feature>
<evidence type="ECO:0000313" key="2">
    <source>
        <dbReference type="EMBL" id="NYJ07554.1"/>
    </source>
</evidence>
<accession>A0A853CHT6</accession>
<dbReference type="AlphaFoldDB" id="A0A853CHT6"/>
<keyword evidence="1" id="KW-1133">Transmembrane helix</keyword>
<evidence type="ECO:0000313" key="3">
    <source>
        <dbReference type="Proteomes" id="UP000541969"/>
    </source>
</evidence>
<dbReference type="Proteomes" id="UP000541969">
    <property type="component" value="Unassembled WGS sequence"/>
</dbReference>
<keyword evidence="3" id="KW-1185">Reference proteome</keyword>
<reference evidence="2 3" key="1">
    <citation type="submission" date="2020-07" db="EMBL/GenBank/DDBJ databases">
        <title>Sequencing the genomes of 1000 actinobacteria strains.</title>
        <authorList>
            <person name="Klenk H.-P."/>
        </authorList>
    </citation>
    <scope>NUCLEOTIDE SEQUENCE [LARGE SCALE GENOMIC DNA]</scope>
    <source>
        <strain evidence="2 3">DSM 104001</strain>
    </source>
</reference>
<proteinExistence type="predicted"/>
<keyword evidence="1" id="KW-0472">Membrane</keyword>
<dbReference type="EMBL" id="JACBZT010000001">
    <property type="protein sequence ID" value="NYJ07554.1"/>
    <property type="molecule type" value="Genomic_DNA"/>
</dbReference>
<feature type="transmembrane region" description="Helical" evidence="1">
    <location>
        <begin position="50"/>
        <end position="70"/>
    </location>
</feature>
<feature type="transmembrane region" description="Helical" evidence="1">
    <location>
        <begin position="260"/>
        <end position="278"/>
    </location>
</feature>
<evidence type="ECO:0000256" key="1">
    <source>
        <dbReference type="SAM" id="Phobius"/>
    </source>
</evidence>
<dbReference type="PANTHER" id="PTHR40761">
    <property type="entry name" value="CONSERVED INTEGRAL MEMBRANE ALANINE VALINE AND LEUCINE RICH PROTEIN-RELATED"/>
    <property type="match status" value="1"/>
</dbReference>
<comment type="caution">
    <text evidence="2">The sequence shown here is derived from an EMBL/GenBank/DDBJ whole genome shotgun (WGS) entry which is preliminary data.</text>
</comment>
<dbReference type="RefSeq" id="WP_179719489.1">
    <property type="nucleotide sequence ID" value="NZ_JACBZT010000001.1"/>
</dbReference>
<feature type="transmembrane region" description="Helical" evidence="1">
    <location>
        <begin position="201"/>
        <end position="219"/>
    </location>
</feature>
<protein>
    <submittedName>
        <fullName evidence="2">Drug/metabolite transporter (DMT)-like permease</fullName>
    </submittedName>
</protein>
<keyword evidence="1" id="KW-0812">Transmembrane</keyword>
<dbReference type="NCBIfam" id="NF038012">
    <property type="entry name" value="DMT_1"/>
    <property type="match status" value="1"/>
</dbReference>
<feature type="transmembrane region" description="Helical" evidence="1">
    <location>
        <begin position="6"/>
        <end position="24"/>
    </location>
</feature>
<feature type="transmembrane region" description="Helical" evidence="1">
    <location>
        <begin position="76"/>
        <end position="95"/>
    </location>
</feature>
<sequence length="296" mass="29953">MRGSALPVVLAVLSALSAAVYVVLQRDANRGTPSSVTGWRLVGHLLRHPLWLLGQAAWLVAFGLQALALHLGRLSVVQPVLVTELVFTLLIRRFVSHWPVRAAAWGSAVLLCGSLGVFLVAAEPRGGHPYATASAWVWALLATGGAAGGAAVLGLSGTPARRAACFATSGAVLGALEAALIKTVTGELSAGGLSAVLTNWPVYALIASGAASGVVVQAALHAGPLTVSQPLLVVLNPMVATGLSVWLFGEHFSDDPVTVALAGIAFAGVAVGVGLLTATGPRSSAVEPEPSEDALP</sequence>
<dbReference type="PANTHER" id="PTHR40761:SF1">
    <property type="entry name" value="CONSERVED INTEGRAL MEMBRANE ALANINE VALINE AND LEUCINE RICH PROTEIN-RELATED"/>
    <property type="match status" value="1"/>
</dbReference>
<feature type="transmembrane region" description="Helical" evidence="1">
    <location>
        <begin position="231"/>
        <end position="248"/>
    </location>
</feature>